<dbReference type="RefSeq" id="XP_012189271.1">
    <property type="nucleotide sequence ID" value="XM_012333881.1"/>
</dbReference>
<accession>R9P303</accession>
<dbReference type="HOGENOM" id="CLU_2122144_0_0_1"/>
<proteinExistence type="predicted"/>
<name>R9P303_PSEHS</name>
<reference evidence="2" key="1">
    <citation type="journal article" date="2013" name="Genome Announc.">
        <title>Draft genome sequence of the basidiomycetous yeast-like fungus Pseudozyma hubeiensis SY62, which produces an abundant amount of the biosurfactant mannosylerythritol lipids.</title>
        <authorList>
            <person name="Konishi M."/>
            <person name="Hatada Y."/>
            <person name="Horiuchi J."/>
        </authorList>
    </citation>
    <scope>NUCLEOTIDE SEQUENCE [LARGE SCALE GENOMIC DNA]</scope>
    <source>
        <strain evidence="2">SY62</strain>
    </source>
</reference>
<dbReference type="Proteomes" id="UP000014071">
    <property type="component" value="Unassembled WGS sequence"/>
</dbReference>
<keyword evidence="2" id="KW-1185">Reference proteome</keyword>
<sequence>MFDVAEEGVDNYVLWTSEEEFKYGLMQAVTDALSTPSTKLSLVPCAKRGPYWEPSEPESNRGIVVYGVLLISPALDTGCADFDFIVETIAPTASSCEIPQRLESHGLWWTPVPQ</sequence>
<protein>
    <submittedName>
        <fullName evidence="1">Anion exchange</fullName>
    </submittedName>
</protein>
<dbReference type="EMBL" id="DF238796">
    <property type="protein sequence ID" value="GAC95684.1"/>
    <property type="molecule type" value="Genomic_DNA"/>
</dbReference>
<dbReference type="GeneID" id="24108550"/>
<dbReference type="AlphaFoldDB" id="R9P303"/>
<gene>
    <name evidence="1" type="ORF">PHSY_003260</name>
</gene>
<organism evidence="1 2">
    <name type="scientific">Pseudozyma hubeiensis (strain SY62)</name>
    <name type="common">Yeast</name>
    <dbReference type="NCBI Taxonomy" id="1305764"/>
    <lineage>
        <taxon>Eukaryota</taxon>
        <taxon>Fungi</taxon>
        <taxon>Dikarya</taxon>
        <taxon>Basidiomycota</taxon>
        <taxon>Ustilaginomycotina</taxon>
        <taxon>Ustilaginomycetes</taxon>
        <taxon>Ustilaginales</taxon>
        <taxon>Ustilaginaceae</taxon>
        <taxon>Pseudozyma</taxon>
    </lineage>
</organism>
<evidence type="ECO:0000313" key="1">
    <source>
        <dbReference type="EMBL" id="GAC95684.1"/>
    </source>
</evidence>
<evidence type="ECO:0000313" key="2">
    <source>
        <dbReference type="Proteomes" id="UP000014071"/>
    </source>
</evidence>
<dbReference type="OrthoDB" id="10288367at2759"/>